<keyword evidence="2" id="KW-1185">Reference proteome</keyword>
<accession>A0A813AI92</accession>
<evidence type="ECO:0000313" key="1">
    <source>
        <dbReference type="EMBL" id="CAE7869588.1"/>
    </source>
</evidence>
<gene>
    <name evidence="1" type="ORF">SNEC2469_LOCUS28020</name>
</gene>
<name>A0A813AI92_9DINO</name>
<proteinExistence type="predicted"/>
<comment type="caution">
    <text evidence="1">The sequence shown here is derived from an EMBL/GenBank/DDBJ whole genome shotgun (WGS) entry which is preliminary data.</text>
</comment>
<sequence length="95" mass="10890">MSHTKSQENDELTCDEKIVFVMDALKSGAKKRKISKARPLSFGAHMDPAKIRALRPPFHVTWRMRLTHHRVLSPVRPVLLHAQEVQVTPGVLRLF</sequence>
<reference evidence="1" key="1">
    <citation type="submission" date="2021-02" db="EMBL/GenBank/DDBJ databases">
        <authorList>
            <person name="Dougan E. K."/>
            <person name="Rhodes N."/>
            <person name="Thang M."/>
            <person name="Chan C."/>
        </authorList>
    </citation>
    <scope>NUCLEOTIDE SEQUENCE</scope>
</reference>
<evidence type="ECO:0000313" key="2">
    <source>
        <dbReference type="Proteomes" id="UP000601435"/>
    </source>
</evidence>
<organism evidence="1 2">
    <name type="scientific">Symbiodinium necroappetens</name>
    <dbReference type="NCBI Taxonomy" id="1628268"/>
    <lineage>
        <taxon>Eukaryota</taxon>
        <taxon>Sar</taxon>
        <taxon>Alveolata</taxon>
        <taxon>Dinophyceae</taxon>
        <taxon>Suessiales</taxon>
        <taxon>Symbiodiniaceae</taxon>
        <taxon>Symbiodinium</taxon>
    </lineage>
</organism>
<protein>
    <submittedName>
        <fullName evidence="1">Uncharacterized protein</fullName>
    </submittedName>
</protein>
<dbReference type="AlphaFoldDB" id="A0A813AI92"/>
<dbReference type="Proteomes" id="UP000601435">
    <property type="component" value="Unassembled WGS sequence"/>
</dbReference>
<dbReference type="EMBL" id="CAJNJA010060102">
    <property type="protein sequence ID" value="CAE7869588.1"/>
    <property type="molecule type" value="Genomic_DNA"/>
</dbReference>